<name>A0A1Y2GWF3_9FUNG</name>
<comment type="subcellular location">
    <subcellularLocation>
        <location evidence="1">Membrane</location>
        <topology evidence="1">Multi-pass membrane protein</topology>
    </subcellularLocation>
</comment>
<feature type="compositionally biased region" description="Low complexity" evidence="10">
    <location>
        <begin position="74"/>
        <end position="88"/>
    </location>
</feature>
<keyword evidence="8 11" id="KW-0472">Membrane</keyword>
<dbReference type="InterPro" id="IPR011527">
    <property type="entry name" value="ABC1_TM_dom"/>
</dbReference>
<dbReference type="Gene3D" id="3.40.50.300">
    <property type="entry name" value="P-loop containing nucleotide triphosphate hydrolases"/>
    <property type="match status" value="3"/>
</dbReference>
<feature type="transmembrane region" description="Helical" evidence="11">
    <location>
        <begin position="1070"/>
        <end position="1092"/>
    </location>
</feature>
<feature type="region of interest" description="Disordered" evidence="10">
    <location>
        <begin position="74"/>
        <end position="102"/>
    </location>
</feature>
<feature type="region of interest" description="Disordered" evidence="10">
    <location>
        <begin position="1"/>
        <end position="30"/>
    </location>
</feature>
<evidence type="ECO:0000256" key="3">
    <source>
        <dbReference type="ARBA" id="ARBA00022692"/>
    </source>
</evidence>
<dbReference type="Pfam" id="PF00005">
    <property type="entry name" value="ABC_tran"/>
    <property type="match status" value="3"/>
</dbReference>
<dbReference type="STRING" id="64571.A0A1Y2GWF3"/>
<gene>
    <name evidence="14" type="ORF">BCR41DRAFT_393213</name>
</gene>
<dbReference type="FunFam" id="1.20.1560.10:FF:000006">
    <property type="entry name" value="ATP-binding cassette, sub-family C (CFTR/MRP), member 9"/>
    <property type="match status" value="1"/>
</dbReference>
<feature type="transmembrane region" description="Helical" evidence="11">
    <location>
        <begin position="200"/>
        <end position="222"/>
    </location>
</feature>
<dbReference type="FunCoup" id="A0A1Y2GWF3">
    <property type="interactions" value="34"/>
</dbReference>
<feature type="transmembrane region" description="Helical" evidence="11">
    <location>
        <begin position="547"/>
        <end position="566"/>
    </location>
</feature>
<reference evidence="14 15" key="1">
    <citation type="submission" date="2016-07" db="EMBL/GenBank/DDBJ databases">
        <title>Pervasive Adenine N6-methylation of Active Genes in Fungi.</title>
        <authorList>
            <consortium name="DOE Joint Genome Institute"/>
            <person name="Mondo S.J."/>
            <person name="Dannebaum R.O."/>
            <person name="Kuo R.C."/>
            <person name="Labutti K."/>
            <person name="Haridas S."/>
            <person name="Kuo A."/>
            <person name="Salamov A."/>
            <person name="Ahrendt S.R."/>
            <person name="Lipzen A."/>
            <person name="Sullivan W."/>
            <person name="Andreopoulos W.B."/>
            <person name="Clum A."/>
            <person name="Lindquist E."/>
            <person name="Daum C."/>
            <person name="Ramamoorthy G.K."/>
            <person name="Gryganskyi A."/>
            <person name="Culley D."/>
            <person name="Magnuson J.K."/>
            <person name="James T.Y."/>
            <person name="O'Malley M.A."/>
            <person name="Stajich J.E."/>
            <person name="Spatafora J.W."/>
            <person name="Visel A."/>
            <person name="Grigoriev I.V."/>
        </authorList>
    </citation>
    <scope>NUCLEOTIDE SEQUENCE [LARGE SCALE GENOMIC DNA]</scope>
    <source>
        <strain evidence="14 15">NRRL 3116</strain>
    </source>
</reference>
<evidence type="ECO:0000256" key="6">
    <source>
        <dbReference type="ARBA" id="ARBA00022840"/>
    </source>
</evidence>
<dbReference type="PROSITE" id="PS00211">
    <property type="entry name" value="ABC_TRANSPORTER_1"/>
    <property type="match status" value="2"/>
</dbReference>
<feature type="transmembrane region" description="Helical" evidence="11">
    <location>
        <begin position="624"/>
        <end position="647"/>
    </location>
</feature>
<proteinExistence type="predicted"/>
<feature type="transmembrane region" description="Helical" evidence="11">
    <location>
        <begin position="436"/>
        <end position="460"/>
    </location>
</feature>
<organism evidence="14 15">
    <name type="scientific">Lobosporangium transversale</name>
    <dbReference type="NCBI Taxonomy" id="64571"/>
    <lineage>
        <taxon>Eukaryota</taxon>
        <taxon>Fungi</taxon>
        <taxon>Fungi incertae sedis</taxon>
        <taxon>Mucoromycota</taxon>
        <taxon>Mortierellomycotina</taxon>
        <taxon>Mortierellomycetes</taxon>
        <taxon>Mortierellales</taxon>
        <taxon>Mortierellaceae</taxon>
        <taxon>Lobosporangium</taxon>
    </lineage>
</organism>
<feature type="domain" description="ABC transmembrane type-1" evidence="13">
    <location>
        <begin position="1072"/>
        <end position="1377"/>
    </location>
</feature>
<feature type="transmembrane region" description="Helical" evidence="11">
    <location>
        <begin position="1135"/>
        <end position="1157"/>
    </location>
</feature>
<feature type="transmembrane region" description="Helical" evidence="11">
    <location>
        <begin position="1349"/>
        <end position="1369"/>
    </location>
</feature>
<keyword evidence="4" id="KW-0677">Repeat</keyword>
<evidence type="ECO:0000313" key="15">
    <source>
        <dbReference type="Proteomes" id="UP000193648"/>
    </source>
</evidence>
<dbReference type="CDD" id="cd18604">
    <property type="entry name" value="ABC_6TM_VMR1_D2_like"/>
    <property type="match status" value="1"/>
</dbReference>
<dbReference type="PANTHER" id="PTHR24223">
    <property type="entry name" value="ATP-BINDING CASSETTE SUB-FAMILY C"/>
    <property type="match status" value="1"/>
</dbReference>
<evidence type="ECO:0000256" key="1">
    <source>
        <dbReference type="ARBA" id="ARBA00004141"/>
    </source>
</evidence>
<evidence type="ECO:0000259" key="13">
    <source>
        <dbReference type="PROSITE" id="PS50929"/>
    </source>
</evidence>
<dbReference type="PROSITE" id="PS50893">
    <property type="entry name" value="ABC_TRANSPORTER_2"/>
    <property type="match status" value="2"/>
</dbReference>
<keyword evidence="15" id="KW-1185">Reference proteome</keyword>
<dbReference type="InterPro" id="IPR050173">
    <property type="entry name" value="ABC_transporter_C-like"/>
</dbReference>
<dbReference type="InterPro" id="IPR003439">
    <property type="entry name" value="ABC_transporter-like_ATP-bd"/>
</dbReference>
<feature type="transmembrane region" description="Helical" evidence="11">
    <location>
        <begin position="1324"/>
        <end position="1343"/>
    </location>
</feature>
<dbReference type="GO" id="GO:0005524">
    <property type="term" value="F:ATP binding"/>
    <property type="evidence" value="ECO:0007669"/>
    <property type="project" value="UniProtKB-KW"/>
</dbReference>
<evidence type="ECO:0000256" key="11">
    <source>
        <dbReference type="SAM" id="Phobius"/>
    </source>
</evidence>
<evidence type="ECO:0000256" key="8">
    <source>
        <dbReference type="ARBA" id="ARBA00023136"/>
    </source>
</evidence>
<dbReference type="Proteomes" id="UP000193648">
    <property type="component" value="Unassembled WGS sequence"/>
</dbReference>
<dbReference type="SUPFAM" id="SSF90123">
    <property type="entry name" value="ABC transporter transmembrane region"/>
    <property type="match status" value="2"/>
</dbReference>
<keyword evidence="2" id="KW-0813">Transport</keyword>
<evidence type="ECO:0000256" key="2">
    <source>
        <dbReference type="ARBA" id="ARBA00022448"/>
    </source>
</evidence>
<dbReference type="FunFam" id="3.40.50.300:FF:003492">
    <property type="entry name" value="AGAP012735-PA"/>
    <property type="match status" value="1"/>
</dbReference>
<dbReference type="SUPFAM" id="SSF52540">
    <property type="entry name" value="P-loop containing nucleoside triphosphate hydrolases"/>
    <property type="match status" value="2"/>
</dbReference>
<keyword evidence="6" id="KW-0067">ATP-binding</keyword>
<evidence type="ECO:0000256" key="9">
    <source>
        <dbReference type="ARBA" id="ARBA00023180"/>
    </source>
</evidence>
<dbReference type="CDD" id="cd03250">
    <property type="entry name" value="ABCC_MRP_domain1"/>
    <property type="match status" value="1"/>
</dbReference>
<feature type="domain" description="ABC transmembrane type-1" evidence="13">
    <location>
        <begin position="393"/>
        <end position="689"/>
    </location>
</feature>
<dbReference type="GO" id="GO:0000329">
    <property type="term" value="C:fungal-type vacuole membrane"/>
    <property type="evidence" value="ECO:0007669"/>
    <property type="project" value="TreeGrafter"/>
</dbReference>
<feature type="transmembrane region" description="Helical" evidence="11">
    <location>
        <begin position="1208"/>
        <end position="1229"/>
    </location>
</feature>
<dbReference type="InterPro" id="IPR003593">
    <property type="entry name" value="AAA+_ATPase"/>
</dbReference>
<comment type="caution">
    <text evidence="14">The sequence shown here is derived from an EMBL/GenBank/DDBJ whole genome shotgun (WGS) entry which is preliminary data.</text>
</comment>
<dbReference type="FunFam" id="1.20.1560.10:FF:000013">
    <property type="entry name" value="ABC transporter C family member 2"/>
    <property type="match status" value="1"/>
</dbReference>
<dbReference type="Pfam" id="PF00664">
    <property type="entry name" value="ABC_membrane"/>
    <property type="match status" value="2"/>
</dbReference>
<feature type="compositionally biased region" description="Polar residues" evidence="10">
    <location>
        <begin position="1"/>
        <end position="23"/>
    </location>
</feature>
<evidence type="ECO:0000256" key="10">
    <source>
        <dbReference type="SAM" id="MobiDB-lite"/>
    </source>
</evidence>
<feature type="transmembrane region" description="Helical" evidence="11">
    <location>
        <begin position="157"/>
        <end position="180"/>
    </location>
</feature>
<protein>
    <submittedName>
        <fullName evidence="14">ABC transporter type 1, transmembrane domain-containing protein</fullName>
    </submittedName>
</protein>
<dbReference type="InParanoid" id="A0A1Y2GWF3"/>
<feature type="transmembrane region" description="Helical" evidence="11">
    <location>
        <begin position="1235"/>
        <end position="1256"/>
    </location>
</feature>
<dbReference type="PROSITE" id="PS50929">
    <property type="entry name" value="ABC_TM1F"/>
    <property type="match status" value="2"/>
</dbReference>
<feature type="transmembrane region" description="Helical" evidence="11">
    <location>
        <begin position="523"/>
        <end position="541"/>
    </location>
</feature>
<evidence type="ECO:0000256" key="7">
    <source>
        <dbReference type="ARBA" id="ARBA00022989"/>
    </source>
</evidence>
<evidence type="ECO:0000256" key="5">
    <source>
        <dbReference type="ARBA" id="ARBA00022741"/>
    </source>
</evidence>
<feature type="transmembrane region" description="Helical" evidence="11">
    <location>
        <begin position="667"/>
        <end position="688"/>
    </location>
</feature>
<dbReference type="GeneID" id="33570374"/>
<dbReference type="EMBL" id="MCFF01000006">
    <property type="protein sequence ID" value="ORZ26599.1"/>
    <property type="molecule type" value="Genomic_DNA"/>
</dbReference>
<dbReference type="CDD" id="cd03244">
    <property type="entry name" value="ABCC_MRP_domain2"/>
    <property type="match status" value="1"/>
</dbReference>
<dbReference type="FunFam" id="3.40.50.300:FF:000825">
    <property type="entry name" value="ABC bile acid transporter"/>
    <property type="match status" value="1"/>
</dbReference>
<keyword evidence="3 11" id="KW-0812">Transmembrane</keyword>
<dbReference type="InterPro" id="IPR027417">
    <property type="entry name" value="P-loop_NTPase"/>
</dbReference>
<feature type="transmembrane region" description="Helical" evidence="11">
    <location>
        <begin position="392"/>
        <end position="413"/>
    </location>
</feature>
<keyword evidence="5" id="KW-0547">Nucleotide-binding</keyword>
<feature type="transmembrane region" description="Helical" evidence="11">
    <location>
        <begin position="234"/>
        <end position="251"/>
    </location>
</feature>
<dbReference type="InterPro" id="IPR036640">
    <property type="entry name" value="ABC1_TM_sf"/>
</dbReference>
<feature type="transmembrane region" description="Helical" evidence="11">
    <location>
        <begin position="280"/>
        <end position="298"/>
    </location>
</feature>
<dbReference type="OrthoDB" id="6500128at2759"/>
<dbReference type="GO" id="GO:0016887">
    <property type="term" value="F:ATP hydrolysis activity"/>
    <property type="evidence" value="ECO:0007669"/>
    <property type="project" value="InterPro"/>
</dbReference>
<dbReference type="CDD" id="cd18596">
    <property type="entry name" value="ABC_6TM_VMR1_D1_like"/>
    <property type="match status" value="1"/>
</dbReference>
<accession>A0A1Y2GWF3</accession>
<dbReference type="InterPro" id="IPR017871">
    <property type="entry name" value="ABC_transporter-like_CS"/>
</dbReference>
<dbReference type="RefSeq" id="XP_021884362.1">
    <property type="nucleotide sequence ID" value="XM_022028531.1"/>
</dbReference>
<keyword evidence="9" id="KW-0325">Glycoprotein</keyword>
<dbReference type="GO" id="GO:0140359">
    <property type="term" value="F:ABC-type transporter activity"/>
    <property type="evidence" value="ECO:0007669"/>
    <property type="project" value="InterPro"/>
</dbReference>
<evidence type="ECO:0000256" key="4">
    <source>
        <dbReference type="ARBA" id="ARBA00022737"/>
    </source>
</evidence>
<dbReference type="FunFam" id="3.40.50.300:FF:001958">
    <property type="entry name" value="ATP binding cassette subfamily C member 11"/>
    <property type="match status" value="1"/>
</dbReference>
<feature type="domain" description="ABC transporter" evidence="12">
    <location>
        <begin position="1414"/>
        <end position="1833"/>
    </location>
</feature>
<feature type="domain" description="ABC transporter" evidence="12">
    <location>
        <begin position="740"/>
        <end position="998"/>
    </location>
</feature>
<sequence length="1849" mass="208138">MRTPKPQQVGESVVHQQQEQYRPSGTAAGIGARASATSPLLSHSQDNQNRHNGYSAITTASNTINSHHYNNSNNYNDNSNNINHSNIDGNMTTTPHVNGGSKTQLVPALKQGVLLSRALSADSNATEDVKLLLQPKAHSDRDPRPESFVNHPTNSDIALILVALIQALGFMALVLVRWRFLEIGGHHGQPGHIHLPAYRFIMPVTQAFVWSYTFILCMLAAFTRHIVPPSRIRRMLIVFSMLTFVNAILRLRTTYRCLSTDEDPDNIRTPEQYQRVEVEFMLAIVNATLSTIFAYFIMTTSKGPDVYFEGRKVSPEINASFIRWITYDWMNELMWDGYDRALELAFLPSLTDRMRARPVYRIFARTRLFFQQQKQRPPSLLWRIYISNRRDIWINFIFGVISSIASFGMPYFLGQLLGYIEDKDNGVEETEPKERAYLYVFGMLISDIIKSVTFGQNLYYGRRVDIRLRSMLGAEVYAKSLRRKDMTGIISERTKKGARSDTGKITNLMAVDANRVASVGSSIFYLYTCPIEITIALVMLYRELELSSLVGLAVMFLTFPIHHFAAKKYAKIQEQLMETRDRRVGMMSELLQGIRMIKFFTWENNIHRKIMEVRDQELRRFVRLYIINTLFTLLWFGSPILVTVMAFTSYTKLEHKELTPRVAFTSMAIFILLRGPLNILPGMVTDLLEAKVSIKRIEAFLNEGEIWKYSDEALKEDKVIENQALSLMKMSNQNQTTGTIGFTNATFRWHTKASANSSDQQGAHSNSTSNSGAFMLKDLTIHFPIGKLSLVCGSTGSGKTSLLMALLREMDLISGSVDMPRSKSKIINPNTGYIPGTLAYVSQYPWLQQASIRENILFGSPLEIERYQHVLEACALLPDLAVFEHGDLTEIGEKGITLSGGQKQRVALARAMYSRAQHLLFDDCLSAVDAHTARHLFEHCLKGPLMNGRTRILVTHHVRLCLRDASYVVLLKEGSLALTGSPVKLIRSGLLSEILERNGWMEEDQGSSHLAKLTSEHGIIAKDIPFRAVPPKKKNTTEAKKLVDEEARSRGKVKLFVYNMYLKACGGPQFWFVLLFIFTVVKLLGIAEVLWIREWSTAYPASSDESIYKISAKMIGVLRWGQSDDGDEDSVDLDFYIGIYAMIVLMAVFLTIVRMFWQFYGSLRASRALYEELLVSIIRAPIRFFDTTPIGRIINRFSKDFEVIDGQMIYKMGSMLSDTLGIIVVILMISLVTPSFLITAFFIALAYFFVGAYYIASSRELKRIESVTKSPLYSHFGETLVGVSTIRAFGVESRFMEEVLVKLDNNNAPYYFLWMCNRWLNIRVDFMGAMVSFVAGILILLNLEHLDAGWAGLSLGSAMNFMGLVYWLVRIYTEMEMSLNSVERVNEYLEMPQEPPAIIEESRPPAGWPYDGKIEIKDLTMQYAPDMGPVLHNISISIRPREKIGIVGRTGSGKSTLALSLFRFMEPVAGSIVIDGIDISKIGLEDLRSRLTIIPQDAVLFNGTIRSNLDPFQEHTDYEIWEALRRVHLVKARGSRTGSRSSSPPGINAAFYQNHQNIPHPTSFTYIGHPFGMNDDVHAHLLGHPHQHHHDAPENVYMNPGITAPAPDFGGPIYNDPFHPALCPPTAPDRPAIVSIQGDYVEQQPRTSPGTTPQLLNGARMHFANANGHYDSNGGLLPIDPVSPRVLCSSLNQTDATDCVTAPTNGLLQGVVSMQDDADDPFEDLDSPVSDGGHNFSQGQRQLLCMARALLRQSRVIIMDEATASVDFATDEKIQTTIRNELGDSTLITVAHRLRTIMDYDRVLVLEQGHVVEFDSPINLITNPSSRFRDMVEKSGECDTLFEMAARAY</sequence>
<evidence type="ECO:0000259" key="12">
    <source>
        <dbReference type="PROSITE" id="PS50893"/>
    </source>
</evidence>
<keyword evidence="7 11" id="KW-1133">Transmembrane helix</keyword>
<dbReference type="PANTHER" id="PTHR24223:SF353">
    <property type="entry name" value="ABC TRANSPORTER ATP-BINDING PROTEIN_PERMEASE VMR1-RELATED"/>
    <property type="match status" value="1"/>
</dbReference>
<feature type="compositionally biased region" description="Polar residues" evidence="10">
    <location>
        <begin position="89"/>
        <end position="102"/>
    </location>
</feature>
<evidence type="ECO:0000313" key="14">
    <source>
        <dbReference type="EMBL" id="ORZ26599.1"/>
    </source>
</evidence>
<dbReference type="Gene3D" id="1.20.1560.10">
    <property type="entry name" value="ABC transporter type 1, transmembrane domain"/>
    <property type="match status" value="2"/>
</dbReference>
<dbReference type="SMART" id="SM00382">
    <property type="entry name" value="AAA"/>
    <property type="match status" value="2"/>
</dbReference>